<gene>
    <name evidence="2" type="ORF">TRFO_37721</name>
</gene>
<evidence type="ECO:0000256" key="1">
    <source>
        <dbReference type="SAM" id="MobiDB-lite"/>
    </source>
</evidence>
<dbReference type="Proteomes" id="UP000179807">
    <property type="component" value="Unassembled WGS sequence"/>
</dbReference>
<evidence type="ECO:0000313" key="3">
    <source>
        <dbReference type="Proteomes" id="UP000179807"/>
    </source>
</evidence>
<comment type="caution">
    <text evidence="2">The sequence shown here is derived from an EMBL/GenBank/DDBJ whole genome shotgun (WGS) entry which is preliminary data.</text>
</comment>
<name>A0A1J4JBV2_9EUKA</name>
<dbReference type="EMBL" id="MLAK01001197">
    <property type="protein sequence ID" value="OHS96137.1"/>
    <property type="molecule type" value="Genomic_DNA"/>
</dbReference>
<protein>
    <submittedName>
        <fullName evidence="2">Uncharacterized protein</fullName>
    </submittedName>
</protein>
<reference evidence="2" key="1">
    <citation type="submission" date="2016-10" db="EMBL/GenBank/DDBJ databases">
        <authorList>
            <person name="Benchimol M."/>
            <person name="Almeida L.G."/>
            <person name="Vasconcelos A.T."/>
            <person name="Perreira-Neves A."/>
            <person name="Rosa I.A."/>
            <person name="Tasca T."/>
            <person name="Bogo M.R."/>
            <person name="de Souza W."/>
        </authorList>
    </citation>
    <scope>NUCLEOTIDE SEQUENCE [LARGE SCALE GENOMIC DNA]</scope>
    <source>
        <strain evidence="2">K</strain>
    </source>
</reference>
<sequence>MNTNSINTNPMNTNPINTNPMNANPINANSINTNSINATGIQNNANNIDNSKTYISSLCNNNSLKRKQFVGHDVTVNRKQKNIIINVSPHNAPQFKHSNQQNIFTKSGISNSDSFDYHPHDVMRKDQTPHSSPDTSAADTEVINTPHDLEAFFKSLQISKLKNGRPPNI</sequence>
<accession>A0A1J4JBV2</accession>
<feature type="compositionally biased region" description="Basic and acidic residues" evidence="1">
    <location>
        <begin position="115"/>
        <end position="128"/>
    </location>
</feature>
<evidence type="ECO:0000313" key="2">
    <source>
        <dbReference type="EMBL" id="OHS96137.1"/>
    </source>
</evidence>
<keyword evidence="3" id="KW-1185">Reference proteome</keyword>
<feature type="compositionally biased region" description="Polar residues" evidence="1">
    <location>
        <begin position="129"/>
        <end position="138"/>
    </location>
</feature>
<dbReference type="RefSeq" id="XP_068349274.1">
    <property type="nucleotide sequence ID" value="XM_068511597.1"/>
</dbReference>
<dbReference type="AlphaFoldDB" id="A0A1J4JBV2"/>
<organism evidence="2 3">
    <name type="scientific">Tritrichomonas foetus</name>
    <dbReference type="NCBI Taxonomy" id="1144522"/>
    <lineage>
        <taxon>Eukaryota</taxon>
        <taxon>Metamonada</taxon>
        <taxon>Parabasalia</taxon>
        <taxon>Tritrichomonadida</taxon>
        <taxon>Tritrichomonadidae</taxon>
        <taxon>Tritrichomonas</taxon>
    </lineage>
</organism>
<dbReference type="VEuPathDB" id="TrichDB:TRFO_37721"/>
<proteinExistence type="predicted"/>
<feature type="region of interest" description="Disordered" evidence="1">
    <location>
        <begin position="108"/>
        <end position="143"/>
    </location>
</feature>
<dbReference type="GeneID" id="94846301"/>